<dbReference type="InterPro" id="IPR001478">
    <property type="entry name" value="PDZ"/>
</dbReference>
<proteinExistence type="inferred from homology"/>
<evidence type="ECO:0000256" key="11">
    <source>
        <dbReference type="RuleBase" id="RU362031"/>
    </source>
</evidence>
<dbReference type="Pfam" id="PF02163">
    <property type="entry name" value="Peptidase_M50"/>
    <property type="match status" value="1"/>
</dbReference>
<feature type="transmembrane region" description="Helical" evidence="11">
    <location>
        <begin position="91"/>
        <end position="115"/>
    </location>
</feature>
<dbReference type="GO" id="GO:0004222">
    <property type="term" value="F:metalloendopeptidase activity"/>
    <property type="evidence" value="ECO:0007669"/>
    <property type="project" value="InterPro"/>
</dbReference>
<keyword evidence="4 13" id="KW-0645">Protease</keyword>
<reference evidence="14" key="1">
    <citation type="journal article" date="2019" name="Int. J. Syst. Evol. Microbiol.">
        <title>The Global Catalogue of Microorganisms (GCM) 10K type strain sequencing project: providing services to taxonomists for standard genome sequencing and annotation.</title>
        <authorList>
            <consortium name="The Broad Institute Genomics Platform"/>
            <consortium name="The Broad Institute Genome Sequencing Center for Infectious Disease"/>
            <person name="Wu L."/>
            <person name="Ma J."/>
        </authorList>
    </citation>
    <scope>NUCLEOTIDE SEQUENCE [LARGE SCALE GENOMIC DNA]</scope>
    <source>
        <strain evidence="14">JCM 19134</strain>
    </source>
</reference>
<accession>A0AAV3TY13</accession>
<sequence length="459" mass="49319">MLLTIFWFLVALGVLVTIHEFGHFYVARRVGVKVLRFSIGFGKPFFTWHDRHGTEFAIAAIPLGGYVKMLDEREGTVPEEERHMAFNRKSVWARIAVVAAGPVANFILAVVLFWATFLPADINVAPVVGEVAVGSIAEQAGLESGQEIVAVDGNPTPSWQALGQALLARLGESGEISFSVKYPGSDLEYQSHATLQGWLKGEENPDPIAGLGLTLFRPKIEPVVASVADETPAAQSGVQAGDRFIAINGQGIENWQGLVETVSANPGRTLDFTLLRNGSEVNMAITPAAVKDQNGASIGQIGIAPVIPTWPEEMLRPYNHSLGGAFVAAVDKTWETTGFIFLSLKKLLVGEISTKSLSGPFTIAKVAGDSAEAGWIVFVSVLASLSVNLGVLNLLPIPVLDGGHLLFYFIEAIKGKPVSQRVQMIGYQVGLFLVAGIMVLAFYNDIVRIFQGRLFGLPV</sequence>
<name>A0AAV3TY13_9ALTE</name>
<keyword evidence="6 11" id="KW-0378">Hydrolase</keyword>
<evidence type="ECO:0000256" key="7">
    <source>
        <dbReference type="ARBA" id="ARBA00022833"/>
    </source>
</evidence>
<dbReference type="NCBIfam" id="TIGR00054">
    <property type="entry name" value="RIP metalloprotease RseP"/>
    <property type="match status" value="1"/>
</dbReference>
<evidence type="ECO:0000256" key="8">
    <source>
        <dbReference type="ARBA" id="ARBA00022989"/>
    </source>
</evidence>
<dbReference type="CDD" id="cd06163">
    <property type="entry name" value="S2P-M50_PDZ_RseP-like"/>
    <property type="match status" value="2"/>
</dbReference>
<evidence type="ECO:0000256" key="2">
    <source>
        <dbReference type="ARBA" id="ARBA00004141"/>
    </source>
</evidence>
<dbReference type="PANTHER" id="PTHR42837">
    <property type="entry name" value="REGULATOR OF SIGMA-E PROTEASE RSEP"/>
    <property type="match status" value="1"/>
</dbReference>
<dbReference type="Pfam" id="PF17820">
    <property type="entry name" value="PDZ_6"/>
    <property type="match status" value="2"/>
</dbReference>
<organism evidence="13 14">
    <name type="scientific">Halioxenophilus aromaticivorans</name>
    <dbReference type="NCBI Taxonomy" id="1306992"/>
    <lineage>
        <taxon>Bacteria</taxon>
        <taxon>Pseudomonadati</taxon>
        <taxon>Pseudomonadota</taxon>
        <taxon>Gammaproteobacteria</taxon>
        <taxon>Alteromonadales</taxon>
        <taxon>Alteromonadaceae</taxon>
        <taxon>Halioxenophilus</taxon>
    </lineage>
</organism>
<keyword evidence="9 11" id="KW-0482">Metalloprotease</keyword>
<keyword evidence="5 11" id="KW-0812">Transmembrane</keyword>
<evidence type="ECO:0000256" key="3">
    <source>
        <dbReference type="ARBA" id="ARBA00007931"/>
    </source>
</evidence>
<dbReference type="CDD" id="cd23081">
    <property type="entry name" value="cpPDZ_EcRseP-like"/>
    <property type="match status" value="1"/>
</dbReference>
<dbReference type="GO" id="GO:0016020">
    <property type="term" value="C:membrane"/>
    <property type="evidence" value="ECO:0007669"/>
    <property type="project" value="UniProtKB-SubCell"/>
</dbReference>
<evidence type="ECO:0000256" key="4">
    <source>
        <dbReference type="ARBA" id="ARBA00022670"/>
    </source>
</evidence>
<feature type="domain" description="PDZ" evidence="12">
    <location>
        <begin position="200"/>
        <end position="254"/>
    </location>
</feature>
<evidence type="ECO:0000313" key="13">
    <source>
        <dbReference type="EMBL" id="GAA4933339.1"/>
    </source>
</evidence>
<evidence type="ECO:0000256" key="6">
    <source>
        <dbReference type="ARBA" id="ARBA00022801"/>
    </source>
</evidence>
<dbReference type="SMART" id="SM00228">
    <property type="entry name" value="PDZ"/>
    <property type="match status" value="2"/>
</dbReference>
<dbReference type="InterPro" id="IPR004387">
    <property type="entry name" value="Pept_M50_Zn"/>
</dbReference>
<feature type="transmembrane region" description="Helical" evidence="11">
    <location>
        <begin position="424"/>
        <end position="443"/>
    </location>
</feature>
<evidence type="ECO:0000256" key="10">
    <source>
        <dbReference type="ARBA" id="ARBA00023136"/>
    </source>
</evidence>
<keyword evidence="11" id="KW-0479">Metal-binding</keyword>
<comment type="caution">
    <text evidence="13">The sequence shown here is derived from an EMBL/GenBank/DDBJ whole genome shotgun (WGS) entry which is preliminary data.</text>
</comment>
<comment type="similarity">
    <text evidence="3 11">Belongs to the peptidase M50B family.</text>
</comment>
<keyword evidence="14" id="KW-1185">Reference proteome</keyword>
<evidence type="ECO:0000256" key="1">
    <source>
        <dbReference type="ARBA" id="ARBA00001947"/>
    </source>
</evidence>
<dbReference type="Proteomes" id="UP001409585">
    <property type="component" value="Unassembled WGS sequence"/>
</dbReference>
<dbReference type="InterPro" id="IPR008915">
    <property type="entry name" value="Peptidase_M50"/>
</dbReference>
<evidence type="ECO:0000259" key="12">
    <source>
        <dbReference type="PROSITE" id="PS50106"/>
    </source>
</evidence>
<dbReference type="InterPro" id="IPR041489">
    <property type="entry name" value="PDZ_6"/>
</dbReference>
<feature type="transmembrane region" description="Helical" evidence="11">
    <location>
        <begin position="6"/>
        <end position="26"/>
    </location>
</feature>
<dbReference type="RefSeq" id="WP_345417276.1">
    <property type="nucleotide sequence ID" value="NZ_AP031496.1"/>
</dbReference>
<dbReference type="SUPFAM" id="SSF50156">
    <property type="entry name" value="PDZ domain-like"/>
    <property type="match status" value="2"/>
</dbReference>
<dbReference type="AlphaFoldDB" id="A0AAV3TY13"/>
<evidence type="ECO:0000313" key="14">
    <source>
        <dbReference type="Proteomes" id="UP001409585"/>
    </source>
</evidence>
<protein>
    <recommendedName>
        <fullName evidence="11">Zinc metalloprotease</fullName>
        <ecNumber evidence="11">3.4.24.-</ecNumber>
    </recommendedName>
</protein>
<keyword evidence="8 11" id="KW-1133">Transmembrane helix</keyword>
<dbReference type="PANTHER" id="PTHR42837:SF2">
    <property type="entry name" value="MEMBRANE METALLOPROTEASE ARASP2, CHLOROPLASTIC-RELATED"/>
    <property type="match status" value="1"/>
</dbReference>
<dbReference type="GO" id="GO:0046872">
    <property type="term" value="F:metal ion binding"/>
    <property type="evidence" value="ECO:0007669"/>
    <property type="project" value="UniProtKB-KW"/>
</dbReference>
<dbReference type="EMBL" id="BAABLX010000007">
    <property type="protein sequence ID" value="GAA4933339.1"/>
    <property type="molecule type" value="Genomic_DNA"/>
</dbReference>
<dbReference type="GO" id="GO:0006508">
    <property type="term" value="P:proteolysis"/>
    <property type="evidence" value="ECO:0007669"/>
    <property type="project" value="UniProtKB-KW"/>
</dbReference>
<gene>
    <name evidence="13" type="primary">rseP</name>
    <name evidence="13" type="ORF">GCM10025791_07480</name>
</gene>
<dbReference type="EC" id="3.4.24.-" evidence="11"/>
<comment type="subcellular location">
    <subcellularLocation>
        <location evidence="2">Membrane</location>
        <topology evidence="2">Multi-pass membrane protein</topology>
    </subcellularLocation>
</comment>
<dbReference type="Gene3D" id="2.30.42.10">
    <property type="match status" value="2"/>
</dbReference>
<evidence type="ECO:0000256" key="9">
    <source>
        <dbReference type="ARBA" id="ARBA00023049"/>
    </source>
</evidence>
<dbReference type="PROSITE" id="PS50106">
    <property type="entry name" value="PDZ"/>
    <property type="match status" value="1"/>
</dbReference>
<keyword evidence="10 11" id="KW-0472">Membrane</keyword>
<evidence type="ECO:0000256" key="5">
    <source>
        <dbReference type="ARBA" id="ARBA00022692"/>
    </source>
</evidence>
<dbReference type="InterPro" id="IPR036034">
    <property type="entry name" value="PDZ_sf"/>
</dbReference>
<comment type="cofactor">
    <cofactor evidence="1 11">
        <name>Zn(2+)</name>
        <dbReference type="ChEBI" id="CHEBI:29105"/>
    </cofactor>
</comment>
<keyword evidence="7 11" id="KW-0862">Zinc</keyword>